<proteinExistence type="predicted"/>
<dbReference type="EMBL" id="WPHU01000004">
    <property type="protein sequence ID" value="MVA56744.1"/>
    <property type="molecule type" value="Genomic_DNA"/>
</dbReference>
<name>A0A7K1RFF5_AGRVI</name>
<comment type="caution">
    <text evidence="1">The sequence shown here is derived from an EMBL/GenBank/DDBJ whole genome shotgun (WGS) entry which is preliminary data.</text>
</comment>
<evidence type="ECO:0000313" key="1">
    <source>
        <dbReference type="EMBL" id="MVA56744.1"/>
    </source>
</evidence>
<gene>
    <name evidence="1" type="ORF">GOZ88_11555</name>
</gene>
<dbReference type="RefSeq" id="WP_156591214.1">
    <property type="nucleotide sequence ID" value="NZ_WPHU01000004.1"/>
</dbReference>
<accession>A0A7K1RFF5</accession>
<organism evidence="1 2">
    <name type="scientific">Agrobacterium vitis</name>
    <name type="common">Rhizobium vitis</name>
    <dbReference type="NCBI Taxonomy" id="373"/>
    <lineage>
        <taxon>Bacteria</taxon>
        <taxon>Pseudomonadati</taxon>
        <taxon>Pseudomonadota</taxon>
        <taxon>Alphaproteobacteria</taxon>
        <taxon>Hyphomicrobiales</taxon>
        <taxon>Rhizobiaceae</taxon>
        <taxon>Rhizobium/Agrobacterium group</taxon>
        <taxon>Agrobacterium</taxon>
    </lineage>
</organism>
<reference evidence="1 2" key="1">
    <citation type="submission" date="2019-12" db="EMBL/GenBank/DDBJ databases">
        <title>Whole-genome sequencing of Allorhizobium vitis.</title>
        <authorList>
            <person name="Gan H.M."/>
            <person name="Szegedi E."/>
            <person name="Burr T."/>
            <person name="Savka M.A."/>
        </authorList>
    </citation>
    <scope>NUCLEOTIDE SEQUENCE [LARGE SCALE GENOMIC DNA]</scope>
    <source>
        <strain evidence="1 2">CG415</strain>
    </source>
</reference>
<protein>
    <submittedName>
        <fullName evidence="1">Uncharacterized protein</fullName>
    </submittedName>
</protein>
<dbReference type="AlphaFoldDB" id="A0A7K1RFF5"/>
<evidence type="ECO:0000313" key="2">
    <source>
        <dbReference type="Proteomes" id="UP000440716"/>
    </source>
</evidence>
<sequence length="66" mass="7656">MTEDLALVIKAEIYKLCANYNYRAMLSVETNVAHNLEPEAALSREEYQVLDKCSKMLAHHHLDFPY</sequence>
<dbReference type="Proteomes" id="UP000440716">
    <property type="component" value="Unassembled WGS sequence"/>
</dbReference>